<comment type="caution">
    <text evidence="1">The sequence shown here is derived from an EMBL/GenBank/DDBJ whole genome shotgun (WGS) entry which is preliminary data.</text>
</comment>
<dbReference type="EMBL" id="JACCJC010000004">
    <property type="protein sequence ID" value="KAF6240101.1"/>
    <property type="molecule type" value="Genomic_DNA"/>
</dbReference>
<dbReference type="AlphaFoldDB" id="A0A8H6L949"/>
<evidence type="ECO:0000313" key="1">
    <source>
        <dbReference type="EMBL" id="KAF6240101.1"/>
    </source>
</evidence>
<proteinExistence type="predicted"/>
<dbReference type="Proteomes" id="UP000578531">
    <property type="component" value="Unassembled WGS sequence"/>
</dbReference>
<organism evidence="1 2">
    <name type="scientific">Letharia columbiana</name>
    <dbReference type="NCBI Taxonomy" id="112416"/>
    <lineage>
        <taxon>Eukaryota</taxon>
        <taxon>Fungi</taxon>
        <taxon>Dikarya</taxon>
        <taxon>Ascomycota</taxon>
        <taxon>Pezizomycotina</taxon>
        <taxon>Lecanoromycetes</taxon>
        <taxon>OSLEUM clade</taxon>
        <taxon>Lecanoromycetidae</taxon>
        <taxon>Lecanorales</taxon>
        <taxon>Lecanorineae</taxon>
        <taxon>Parmeliaceae</taxon>
        <taxon>Letharia</taxon>
    </lineage>
</organism>
<dbReference type="GeneID" id="59283385"/>
<evidence type="ECO:0000313" key="2">
    <source>
        <dbReference type="Proteomes" id="UP000578531"/>
    </source>
</evidence>
<protein>
    <submittedName>
        <fullName evidence="1">Uncharacterized protein</fullName>
    </submittedName>
</protein>
<sequence length="85" mass="9915">MWVRRSFPTKHSHDGINTLRRKRRTASHGNRIARALSRFRSFAASTVIKATGSSGRDEDEDGIDWGSEEVRAFIRPRDEEWTWNQ</sequence>
<dbReference type="RefSeq" id="XP_037169370.1">
    <property type="nucleotide sequence ID" value="XM_037303648.1"/>
</dbReference>
<gene>
    <name evidence="1" type="ORF">HO173_001711</name>
</gene>
<name>A0A8H6L949_9LECA</name>
<reference evidence="1 2" key="1">
    <citation type="journal article" date="2020" name="Genomics">
        <title>Complete, high-quality genomes from long-read metagenomic sequencing of two wolf lichen thalli reveals enigmatic genome architecture.</title>
        <authorList>
            <person name="McKenzie S.K."/>
            <person name="Walston R.F."/>
            <person name="Allen J.L."/>
        </authorList>
    </citation>
    <scope>NUCLEOTIDE SEQUENCE [LARGE SCALE GENOMIC DNA]</scope>
    <source>
        <strain evidence="1">WasteWater2</strain>
    </source>
</reference>
<keyword evidence="2" id="KW-1185">Reference proteome</keyword>
<accession>A0A8H6L949</accession>